<accession>A0A3G8ZZV2</accession>
<proteinExistence type="predicted"/>
<evidence type="ECO:0000256" key="2">
    <source>
        <dbReference type="SAM" id="Phobius"/>
    </source>
</evidence>
<keyword evidence="2" id="KW-0472">Membrane</keyword>
<reference evidence="3 4" key="2">
    <citation type="submission" date="2018-12" db="EMBL/GenBank/DDBJ databases">
        <title>Nakamurella antarcticus sp. nov., isolated from Antarctica South Shetland Islands soil.</title>
        <authorList>
            <person name="Peng F."/>
        </authorList>
    </citation>
    <scope>NUCLEOTIDE SEQUENCE [LARGE SCALE GENOMIC DNA]</scope>
    <source>
        <strain evidence="3 4">S14-144</strain>
    </source>
</reference>
<dbReference type="Proteomes" id="UP000268084">
    <property type="component" value="Chromosome"/>
</dbReference>
<feature type="region of interest" description="Disordered" evidence="1">
    <location>
        <begin position="93"/>
        <end position="176"/>
    </location>
</feature>
<keyword evidence="4" id="KW-1185">Reference proteome</keyword>
<dbReference type="KEGG" id="nak:EH165_13900"/>
<feature type="transmembrane region" description="Helical" evidence="2">
    <location>
        <begin position="35"/>
        <end position="56"/>
    </location>
</feature>
<name>A0A3G8ZZV2_9ACTN</name>
<sequence>MQMFSGLAADPPVSSLSHLAIVAQAGAARHQRLRYVLSGAAASVVAVVVVSVTMLGQNSDALSAAKEADGMQAVAAAAQSSASSAAAAALPSAAASPEAPKDQADSAGRADGAAQADGAAPDLGTSSAAGAVSPEPESQPGPAATGFAAGPDSLRFAPDATTTSGPSSQNDGSSGYCMLEMLPDTALKILLDLPGAAQTAVALEGSCGGAELGSGIVIATDGGDVGLVVSLYPVSINPCDETCVPGPADDVRYRPDALGNLAVVVTASDGRTMVIGVTTAPGGSATPAIPALPFTPAELLDAARSALKASA</sequence>
<feature type="compositionally biased region" description="Polar residues" evidence="1">
    <location>
        <begin position="160"/>
        <end position="173"/>
    </location>
</feature>
<keyword evidence="2" id="KW-0812">Transmembrane</keyword>
<gene>
    <name evidence="3" type="ORF">EH165_13900</name>
</gene>
<organism evidence="3 4">
    <name type="scientific">Nakamurella antarctica</name>
    <dbReference type="NCBI Taxonomy" id="1902245"/>
    <lineage>
        <taxon>Bacteria</taxon>
        <taxon>Bacillati</taxon>
        <taxon>Actinomycetota</taxon>
        <taxon>Actinomycetes</taxon>
        <taxon>Nakamurellales</taxon>
        <taxon>Nakamurellaceae</taxon>
        <taxon>Nakamurella</taxon>
    </lineage>
</organism>
<feature type="compositionally biased region" description="Low complexity" evidence="1">
    <location>
        <begin position="140"/>
        <end position="151"/>
    </location>
</feature>
<dbReference type="RefSeq" id="WP_124799975.1">
    <property type="nucleotide sequence ID" value="NZ_CP034170.1"/>
</dbReference>
<reference evidence="3 4" key="1">
    <citation type="submission" date="2018-11" db="EMBL/GenBank/DDBJ databases">
        <authorList>
            <person name="Da X."/>
        </authorList>
    </citation>
    <scope>NUCLEOTIDE SEQUENCE [LARGE SCALE GENOMIC DNA]</scope>
    <source>
        <strain evidence="3 4">S14-144</strain>
    </source>
</reference>
<protein>
    <submittedName>
        <fullName evidence="3">Uncharacterized protein</fullName>
    </submittedName>
</protein>
<dbReference type="EMBL" id="CP034170">
    <property type="protein sequence ID" value="AZI59071.1"/>
    <property type="molecule type" value="Genomic_DNA"/>
</dbReference>
<dbReference type="AlphaFoldDB" id="A0A3G8ZZV2"/>
<keyword evidence="2" id="KW-1133">Transmembrane helix</keyword>
<evidence type="ECO:0000313" key="3">
    <source>
        <dbReference type="EMBL" id="AZI59071.1"/>
    </source>
</evidence>
<feature type="compositionally biased region" description="Low complexity" evidence="1">
    <location>
        <begin position="105"/>
        <end position="124"/>
    </location>
</feature>
<evidence type="ECO:0000313" key="4">
    <source>
        <dbReference type="Proteomes" id="UP000268084"/>
    </source>
</evidence>
<evidence type="ECO:0000256" key="1">
    <source>
        <dbReference type="SAM" id="MobiDB-lite"/>
    </source>
</evidence>